<organism evidence="1 2">
    <name type="scientific">Methylomagnum ishizawai</name>
    <dbReference type="NCBI Taxonomy" id="1760988"/>
    <lineage>
        <taxon>Bacteria</taxon>
        <taxon>Pseudomonadati</taxon>
        <taxon>Pseudomonadota</taxon>
        <taxon>Gammaproteobacteria</taxon>
        <taxon>Methylococcales</taxon>
        <taxon>Methylococcaceae</taxon>
        <taxon>Methylomagnum</taxon>
    </lineage>
</organism>
<accession>A0A1Y6D651</accession>
<reference evidence="1 2" key="1">
    <citation type="submission" date="2016-12" db="EMBL/GenBank/DDBJ databases">
        <authorList>
            <person name="Song W.-J."/>
            <person name="Kurnit D.M."/>
        </authorList>
    </citation>
    <scope>NUCLEOTIDE SEQUENCE [LARGE SCALE GENOMIC DNA]</scope>
    <source>
        <strain evidence="1 2">175</strain>
    </source>
</reference>
<evidence type="ECO:0000313" key="2">
    <source>
        <dbReference type="Proteomes" id="UP000192923"/>
    </source>
</evidence>
<keyword evidence="2" id="KW-1185">Reference proteome</keyword>
<proteinExistence type="predicted"/>
<dbReference type="RefSeq" id="WP_176225262.1">
    <property type="nucleotide sequence ID" value="NZ_FXAM01000001.1"/>
</dbReference>
<dbReference type="EMBL" id="FXAM01000001">
    <property type="protein sequence ID" value="SMF96022.1"/>
    <property type="molecule type" value="Genomic_DNA"/>
</dbReference>
<dbReference type="Proteomes" id="UP000192923">
    <property type="component" value="Unassembled WGS sequence"/>
</dbReference>
<dbReference type="STRING" id="1760988.SAMN02949497_3402"/>
<protein>
    <submittedName>
        <fullName evidence="1">Uncharacterized protein</fullName>
    </submittedName>
</protein>
<gene>
    <name evidence="1" type="ORF">SAMN02949497_3402</name>
</gene>
<name>A0A1Y6D651_9GAMM</name>
<evidence type="ECO:0000313" key="1">
    <source>
        <dbReference type="EMBL" id="SMF96022.1"/>
    </source>
</evidence>
<dbReference type="AlphaFoldDB" id="A0A1Y6D651"/>
<sequence>MMGHRVITGIAPHGSGGGEGAPVPVFQFADYFSPDSWSSVFPDGEGGWVVNVSISAASAVVGIDASGSYDPAGGTLEFLWSFPPPFAFDDPTVSAPSGPWPANGGQYPGVTFLTITSTASGLSTVLTGLLQINWF</sequence>